<dbReference type="RefSeq" id="WP_310268303.1">
    <property type="nucleotide sequence ID" value="NZ_JAVDXW010000001.1"/>
</dbReference>
<evidence type="ECO:0000259" key="1">
    <source>
        <dbReference type="Pfam" id="PF12697"/>
    </source>
</evidence>
<name>A0AAE4CJV2_9ACTN</name>
<feature type="domain" description="AB hydrolase-1" evidence="1">
    <location>
        <begin position="14"/>
        <end position="224"/>
    </location>
</feature>
<dbReference type="PANTHER" id="PTHR43689">
    <property type="entry name" value="HYDROLASE"/>
    <property type="match status" value="1"/>
</dbReference>
<sequence>MHATVLGPPEAPDVVCVHGLGCSHRYFGPLARQLSGGYHVVAVDLPGFGRTPGPPETLDVRGLSTALADWLRATGRGGVPLVANSAGCQVVADLAVHASELLGPAVLNAPTMDRHARDPLPQIARLLSDVPRERPGWGLVIGREYLDCETRRLLATFRFLLADPIERKLARLATPCVVVRGGRDPIVSREWVQECVSLLPQGTLAEVAGAGHTLNYSAPAALARIIHALLDRTGDFG</sequence>
<organism evidence="2 3">
    <name type="scientific">Haloactinomyces albus</name>
    <dbReference type="NCBI Taxonomy" id="1352928"/>
    <lineage>
        <taxon>Bacteria</taxon>
        <taxon>Bacillati</taxon>
        <taxon>Actinomycetota</taxon>
        <taxon>Actinomycetes</taxon>
        <taxon>Actinopolysporales</taxon>
        <taxon>Actinopolysporaceae</taxon>
        <taxon>Haloactinomyces</taxon>
    </lineage>
</organism>
<dbReference type="PANTHER" id="PTHR43689:SF8">
    <property type="entry name" value="ALPHA_BETA-HYDROLASES SUPERFAMILY PROTEIN"/>
    <property type="match status" value="1"/>
</dbReference>
<keyword evidence="3" id="KW-1185">Reference proteome</keyword>
<dbReference type="SUPFAM" id="SSF53474">
    <property type="entry name" value="alpha/beta-Hydrolases"/>
    <property type="match status" value="1"/>
</dbReference>
<evidence type="ECO:0000313" key="3">
    <source>
        <dbReference type="Proteomes" id="UP001180845"/>
    </source>
</evidence>
<dbReference type="Proteomes" id="UP001180845">
    <property type="component" value="Unassembled WGS sequence"/>
</dbReference>
<comment type="caution">
    <text evidence="2">The sequence shown here is derived from an EMBL/GenBank/DDBJ whole genome shotgun (WGS) entry which is preliminary data.</text>
</comment>
<dbReference type="InterPro" id="IPR000073">
    <property type="entry name" value="AB_hydrolase_1"/>
</dbReference>
<gene>
    <name evidence="2" type="ORF">JOF55_000280</name>
</gene>
<dbReference type="EMBL" id="JAVDXW010000001">
    <property type="protein sequence ID" value="MDR7300099.1"/>
    <property type="molecule type" value="Genomic_DNA"/>
</dbReference>
<protein>
    <submittedName>
        <fullName evidence="2">Pimeloyl-ACP methyl ester carboxylesterase</fullName>
    </submittedName>
</protein>
<dbReference type="InterPro" id="IPR029058">
    <property type="entry name" value="AB_hydrolase_fold"/>
</dbReference>
<dbReference type="GO" id="GO:0003824">
    <property type="term" value="F:catalytic activity"/>
    <property type="evidence" value="ECO:0007669"/>
    <property type="project" value="UniProtKB-ARBA"/>
</dbReference>
<dbReference type="Gene3D" id="3.40.50.1820">
    <property type="entry name" value="alpha/beta hydrolase"/>
    <property type="match status" value="1"/>
</dbReference>
<accession>A0AAE4CJV2</accession>
<dbReference type="Pfam" id="PF12697">
    <property type="entry name" value="Abhydrolase_6"/>
    <property type="match status" value="1"/>
</dbReference>
<dbReference type="AlphaFoldDB" id="A0AAE4CJV2"/>
<evidence type="ECO:0000313" key="2">
    <source>
        <dbReference type="EMBL" id="MDR7300099.1"/>
    </source>
</evidence>
<proteinExistence type="predicted"/>
<reference evidence="2" key="1">
    <citation type="submission" date="2023-07" db="EMBL/GenBank/DDBJ databases">
        <title>Sequencing the genomes of 1000 actinobacteria strains.</title>
        <authorList>
            <person name="Klenk H.-P."/>
        </authorList>
    </citation>
    <scope>NUCLEOTIDE SEQUENCE</scope>
    <source>
        <strain evidence="2">DSM 45977</strain>
    </source>
</reference>